<geneLocation type="plastid" evidence="2"/>
<protein>
    <submittedName>
        <fullName evidence="2">Uncharacterized protein</fullName>
    </submittedName>
</protein>
<dbReference type="GeneID" id="34727711"/>
<feature type="transmembrane region" description="Helical" evidence="1">
    <location>
        <begin position="12"/>
        <end position="29"/>
    </location>
</feature>
<organism evidence="2">
    <name type="scientific">Lobelia sonderiana</name>
    <dbReference type="NCBI Taxonomy" id="673919"/>
    <lineage>
        <taxon>Eukaryota</taxon>
        <taxon>Viridiplantae</taxon>
        <taxon>Streptophyta</taxon>
        <taxon>Embryophyta</taxon>
        <taxon>Tracheophyta</taxon>
        <taxon>Spermatophyta</taxon>
        <taxon>Magnoliopsida</taxon>
        <taxon>eudicotyledons</taxon>
        <taxon>Gunneridae</taxon>
        <taxon>Pentapetalae</taxon>
        <taxon>asterids</taxon>
        <taxon>campanulids</taxon>
        <taxon>Asterales</taxon>
        <taxon>Campanulaceae</taxon>
        <taxon>Lobelia</taxon>
    </lineage>
</organism>
<evidence type="ECO:0000256" key="1">
    <source>
        <dbReference type="SAM" id="Phobius"/>
    </source>
</evidence>
<accession>A0A291F052</accession>
<keyword evidence="1" id="KW-1133">Transmembrane helix</keyword>
<proteinExistence type="predicted"/>
<keyword evidence="2" id="KW-0934">Plastid</keyword>
<dbReference type="RefSeq" id="YP_009435506.1">
    <property type="nucleotide sequence ID" value="NC_036079.1"/>
</dbReference>
<reference evidence="2" key="2">
    <citation type="submission" date="2017-08" db="EMBL/GenBank/DDBJ databases">
        <authorList>
            <person name="Knox E.B."/>
        </authorList>
    </citation>
    <scope>NUCLEOTIDE SEQUENCE</scope>
</reference>
<dbReference type="EMBL" id="MF770612">
    <property type="protein sequence ID" value="ATG25508.1"/>
    <property type="molecule type" value="Genomic_DNA"/>
</dbReference>
<feature type="transmembrane region" description="Helical" evidence="1">
    <location>
        <begin position="67"/>
        <end position="85"/>
    </location>
</feature>
<reference evidence="2" key="1">
    <citation type="journal article" date="2014" name="Proc. Natl. Acad. Sci. U.S.A.">
        <title>The dynamic history of plastid genomes in the Campanulaceae sensu lato is unique among angiosperms.</title>
        <authorList>
            <person name="Knox E.B."/>
        </authorList>
    </citation>
    <scope>NUCLEOTIDE SEQUENCE</scope>
</reference>
<dbReference type="AlphaFoldDB" id="A0A291F052"/>
<gene>
    <name evidence="2" type="primary">ORF349</name>
    <name evidence="2" type="ORF">Lo_son1Pt0612</name>
</gene>
<sequence length="349" mass="41177">MVQTYFYALKRILTHFVFGSIKISFRFALNEAYLLARMAQCKITHFVITLGVGILTLLIKLKFDSEWLLIGFSLLTILFLIRNLNLGITWLEMEWGVKFLMIWAILVLLRNECYWLSFYTTLYANRISILAQTIFLTKTLERIADTNALLERTEATRDYRHCSYNGICGKDYPNCGVPLTKCVCPYHVWDQLESGYHEDEFFCSHCRLYENSLCVCKEGDARCRWEETTENNDFHMGQCPFFHNRKFPSDLPCLFTRRKPGKKYKEEMEKFYWEKAIGRLAAELMISFMQKTPTAWELAYREIRTHLIQTLAHRTEDARPGRAALLDLGFWHGVLLRLNERRNAFHMES</sequence>
<keyword evidence="1" id="KW-0472">Membrane</keyword>
<feature type="transmembrane region" description="Helical" evidence="1">
    <location>
        <begin position="41"/>
        <end position="61"/>
    </location>
</feature>
<feature type="transmembrane region" description="Helical" evidence="1">
    <location>
        <begin position="97"/>
        <end position="117"/>
    </location>
</feature>
<evidence type="ECO:0000313" key="2">
    <source>
        <dbReference type="EMBL" id="ATG25508.1"/>
    </source>
</evidence>
<keyword evidence="1" id="KW-0812">Transmembrane</keyword>
<name>A0A291F052_9ASTR</name>